<dbReference type="InterPro" id="IPR024140">
    <property type="entry name" value="Noxa"/>
</dbReference>
<reference evidence="1" key="3">
    <citation type="submission" date="2025-09" db="UniProtKB">
        <authorList>
            <consortium name="Ensembl"/>
        </authorList>
    </citation>
    <scope>IDENTIFICATION</scope>
    <source>
        <strain evidence="1">Boxer</strain>
    </source>
</reference>
<sequence length="53" mass="6058">KGRKKRKSTRPGPGGAPKQLSFECEITLEKYHPFITTKKKMINMLSQVLRNGK</sequence>
<name>A0A8I3MAL8_CANLF</name>
<evidence type="ECO:0000313" key="1">
    <source>
        <dbReference type="Ensembl" id="ENSCAFP00845000442.1"/>
    </source>
</evidence>
<dbReference type="Pfam" id="PF15150">
    <property type="entry name" value="PMAIP1"/>
    <property type="match status" value="1"/>
</dbReference>
<reference evidence="1" key="1">
    <citation type="submission" date="2020-03" db="EMBL/GenBank/DDBJ databases">
        <title>Long-read based genome assembly of a Labrador retriever dog.</title>
        <authorList>
            <person name="Eory L."/>
            <person name="Zhang W."/>
            <person name="Schoenebeck J."/>
        </authorList>
    </citation>
    <scope>NUCLEOTIDE SEQUENCE [LARGE SCALE GENOMIC DNA]</scope>
    <source>
        <strain evidence="1">Labrador retriever</strain>
    </source>
</reference>
<dbReference type="AlphaFoldDB" id="A0A8I3MAL8"/>
<dbReference type="GO" id="GO:0043065">
    <property type="term" value="P:positive regulation of apoptotic process"/>
    <property type="evidence" value="ECO:0007669"/>
    <property type="project" value="InterPro"/>
</dbReference>
<dbReference type="GO" id="GO:0001836">
    <property type="term" value="P:release of cytochrome c from mitochondria"/>
    <property type="evidence" value="ECO:0007669"/>
    <property type="project" value="InterPro"/>
</dbReference>
<keyword evidence="2" id="KW-1185">Reference proteome</keyword>
<protein>
    <submittedName>
        <fullName evidence="1">Uncharacterized protein</fullName>
    </submittedName>
</protein>
<dbReference type="GO" id="GO:0006974">
    <property type="term" value="P:DNA damage response"/>
    <property type="evidence" value="ECO:0007669"/>
    <property type="project" value="InterPro"/>
</dbReference>
<evidence type="ECO:0000313" key="2">
    <source>
        <dbReference type="Proteomes" id="UP000805418"/>
    </source>
</evidence>
<dbReference type="Ensembl" id="ENSCAFT00845000630.1">
    <property type="protein sequence ID" value="ENSCAFP00845000442.1"/>
    <property type="gene ID" value="ENSCAFG00845000405.1"/>
</dbReference>
<organism evidence="1 2">
    <name type="scientific">Canis lupus familiaris</name>
    <name type="common">Dog</name>
    <name type="synonym">Canis familiaris</name>
    <dbReference type="NCBI Taxonomy" id="9615"/>
    <lineage>
        <taxon>Eukaryota</taxon>
        <taxon>Metazoa</taxon>
        <taxon>Chordata</taxon>
        <taxon>Craniata</taxon>
        <taxon>Vertebrata</taxon>
        <taxon>Euteleostomi</taxon>
        <taxon>Mammalia</taxon>
        <taxon>Eutheria</taxon>
        <taxon>Laurasiatheria</taxon>
        <taxon>Carnivora</taxon>
        <taxon>Caniformia</taxon>
        <taxon>Canidae</taxon>
        <taxon>Canis</taxon>
    </lineage>
</organism>
<proteinExistence type="predicted"/>
<dbReference type="Proteomes" id="UP000805418">
    <property type="component" value="Chromosome 1"/>
</dbReference>
<reference evidence="1" key="2">
    <citation type="submission" date="2025-08" db="UniProtKB">
        <authorList>
            <consortium name="Ensembl"/>
        </authorList>
    </citation>
    <scope>IDENTIFICATION</scope>
    <source>
        <strain evidence="1">Boxer</strain>
    </source>
</reference>
<accession>A0A8I3MAL8</accession>